<organism evidence="2 3">
    <name type="scientific">Araneus ventricosus</name>
    <name type="common">Orbweaver spider</name>
    <name type="synonym">Epeira ventricosa</name>
    <dbReference type="NCBI Taxonomy" id="182803"/>
    <lineage>
        <taxon>Eukaryota</taxon>
        <taxon>Metazoa</taxon>
        <taxon>Ecdysozoa</taxon>
        <taxon>Arthropoda</taxon>
        <taxon>Chelicerata</taxon>
        <taxon>Arachnida</taxon>
        <taxon>Araneae</taxon>
        <taxon>Araneomorphae</taxon>
        <taxon>Entelegynae</taxon>
        <taxon>Araneoidea</taxon>
        <taxon>Araneidae</taxon>
        <taxon>Araneus</taxon>
    </lineage>
</organism>
<gene>
    <name evidence="2" type="ORF">AVEN_62616_1</name>
</gene>
<accession>A0A4Y2MTE5</accession>
<dbReference type="AlphaFoldDB" id="A0A4Y2MTE5"/>
<dbReference type="Proteomes" id="UP000499080">
    <property type="component" value="Unassembled WGS sequence"/>
</dbReference>
<evidence type="ECO:0000313" key="2">
    <source>
        <dbReference type="EMBL" id="GBN29862.1"/>
    </source>
</evidence>
<evidence type="ECO:0000256" key="1">
    <source>
        <dbReference type="SAM" id="MobiDB-lite"/>
    </source>
</evidence>
<dbReference type="EMBL" id="BGPR01007832">
    <property type="protein sequence ID" value="GBN29862.1"/>
    <property type="molecule type" value="Genomic_DNA"/>
</dbReference>
<feature type="region of interest" description="Disordered" evidence="1">
    <location>
        <begin position="51"/>
        <end position="92"/>
    </location>
</feature>
<proteinExistence type="predicted"/>
<comment type="caution">
    <text evidence="2">The sequence shown here is derived from an EMBL/GenBank/DDBJ whole genome shotgun (WGS) entry which is preliminary data.</text>
</comment>
<reference evidence="2 3" key="1">
    <citation type="journal article" date="2019" name="Sci. Rep.">
        <title>Orb-weaving spider Araneus ventricosus genome elucidates the spidroin gene catalogue.</title>
        <authorList>
            <person name="Kono N."/>
            <person name="Nakamura H."/>
            <person name="Ohtoshi R."/>
            <person name="Moran D.A.P."/>
            <person name="Shinohara A."/>
            <person name="Yoshida Y."/>
            <person name="Fujiwara M."/>
            <person name="Mori M."/>
            <person name="Tomita M."/>
            <person name="Arakawa K."/>
        </authorList>
    </citation>
    <scope>NUCLEOTIDE SEQUENCE [LARGE SCALE GENOMIC DNA]</scope>
</reference>
<keyword evidence="3" id="KW-1185">Reference proteome</keyword>
<sequence>MTSVAAHTQRRETFWYALEEFNVVSFLPFFLIQVNDLQMSRQSTLTFPTTKEEKNQKLRNSGFVTHPDGTPICSPPSVDSPKDDDPSLPYGG</sequence>
<evidence type="ECO:0000313" key="3">
    <source>
        <dbReference type="Proteomes" id="UP000499080"/>
    </source>
</evidence>
<name>A0A4Y2MTE5_ARAVE</name>
<protein>
    <submittedName>
        <fullName evidence="2">Uncharacterized protein</fullName>
    </submittedName>
</protein>